<dbReference type="Proteomes" id="UP001165190">
    <property type="component" value="Unassembled WGS sequence"/>
</dbReference>
<keyword evidence="4" id="KW-0106">Calcium</keyword>
<dbReference type="GO" id="GO:0005509">
    <property type="term" value="F:calcium ion binding"/>
    <property type="evidence" value="ECO:0007669"/>
    <property type="project" value="InterPro"/>
</dbReference>
<evidence type="ECO:0000313" key="7">
    <source>
        <dbReference type="Proteomes" id="UP001165190"/>
    </source>
</evidence>
<dbReference type="Gene3D" id="1.10.238.10">
    <property type="entry name" value="EF-hand"/>
    <property type="match status" value="2"/>
</dbReference>
<dbReference type="AlphaFoldDB" id="A0A9W7J3A2"/>
<sequence length="170" mass="18568">MSATDKAPPNDAAAATMPNNDELKRVFDQFDANKDGYISVTELRDVLIAMGSNYSEEEVKRVMEDIDTDNDGYINFSEFSSFWATTADAGNAASELKEAFDMYDVNKNGLISATELHQVLSRLGMTFSIDDCVGMIKSVDSDADGHVNFEEFRQMMSASSAKTNSGGSKP</sequence>
<organism evidence="6 7">
    <name type="scientific">Hibiscus trionum</name>
    <name type="common">Flower of an hour</name>
    <dbReference type="NCBI Taxonomy" id="183268"/>
    <lineage>
        <taxon>Eukaryota</taxon>
        <taxon>Viridiplantae</taxon>
        <taxon>Streptophyta</taxon>
        <taxon>Embryophyta</taxon>
        <taxon>Tracheophyta</taxon>
        <taxon>Spermatophyta</taxon>
        <taxon>Magnoliopsida</taxon>
        <taxon>eudicotyledons</taxon>
        <taxon>Gunneridae</taxon>
        <taxon>Pentapetalae</taxon>
        <taxon>rosids</taxon>
        <taxon>malvids</taxon>
        <taxon>Malvales</taxon>
        <taxon>Malvaceae</taxon>
        <taxon>Malvoideae</taxon>
        <taxon>Hibiscus</taxon>
    </lineage>
</organism>
<keyword evidence="7" id="KW-1185">Reference proteome</keyword>
<gene>
    <name evidence="6" type="ORF">HRI_004333700</name>
</gene>
<evidence type="ECO:0000259" key="5">
    <source>
        <dbReference type="PROSITE" id="PS50222"/>
    </source>
</evidence>
<dbReference type="FunFam" id="1.10.238.10:FF:000089">
    <property type="entry name" value="calmodulin-like protein 3"/>
    <property type="match status" value="1"/>
</dbReference>
<dbReference type="InterPro" id="IPR018247">
    <property type="entry name" value="EF_Hand_1_Ca_BS"/>
</dbReference>
<dbReference type="InterPro" id="IPR002048">
    <property type="entry name" value="EF_hand_dom"/>
</dbReference>
<feature type="domain" description="EF-hand" evidence="5">
    <location>
        <begin position="91"/>
        <end position="126"/>
    </location>
</feature>
<evidence type="ECO:0000256" key="3">
    <source>
        <dbReference type="ARBA" id="ARBA00022737"/>
    </source>
</evidence>
<comment type="caution">
    <text evidence="6">The sequence shown here is derived from an EMBL/GenBank/DDBJ whole genome shotgun (WGS) entry which is preliminary data.</text>
</comment>
<comment type="function">
    <text evidence="1">Potential calcium sensor.</text>
</comment>
<dbReference type="PANTHER" id="PTHR10891">
    <property type="entry name" value="EF-HAND CALCIUM-BINDING DOMAIN CONTAINING PROTEIN"/>
    <property type="match status" value="1"/>
</dbReference>
<dbReference type="CDD" id="cd00051">
    <property type="entry name" value="EFh"/>
    <property type="match status" value="2"/>
</dbReference>
<dbReference type="InterPro" id="IPR039647">
    <property type="entry name" value="EF_hand_pair_protein_CML-like"/>
</dbReference>
<keyword evidence="3" id="KW-0677">Repeat</keyword>
<dbReference type="Pfam" id="PF13499">
    <property type="entry name" value="EF-hand_7"/>
    <property type="match status" value="2"/>
</dbReference>
<evidence type="ECO:0000256" key="4">
    <source>
        <dbReference type="ARBA" id="ARBA00022837"/>
    </source>
</evidence>
<dbReference type="FunFam" id="1.10.238.10:FF:000336">
    <property type="entry name" value="HLH domain-containing protein"/>
    <property type="match status" value="1"/>
</dbReference>
<dbReference type="PROSITE" id="PS00018">
    <property type="entry name" value="EF_HAND_1"/>
    <property type="match status" value="4"/>
</dbReference>
<evidence type="ECO:0000256" key="2">
    <source>
        <dbReference type="ARBA" id="ARBA00022723"/>
    </source>
</evidence>
<dbReference type="SMART" id="SM00054">
    <property type="entry name" value="EFh"/>
    <property type="match status" value="4"/>
</dbReference>
<dbReference type="SUPFAM" id="SSF47473">
    <property type="entry name" value="EF-hand"/>
    <property type="match status" value="1"/>
</dbReference>
<evidence type="ECO:0000313" key="6">
    <source>
        <dbReference type="EMBL" id="GMJ06645.1"/>
    </source>
</evidence>
<feature type="domain" description="EF-hand" evidence="5">
    <location>
        <begin position="18"/>
        <end position="53"/>
    </location>
</feature>
<dbReference type="InterPro" id="IPR011992">
    <property type="entry name" value="EF-hand-dom_pair"/>
</dbReference>
<reference evidence="6" key="1">
    <citation type="submission" date="2023-05" db="EMBL/GenBank/DDBJ databases">
        <title>Genome and transcriptome analyses reveal genes involved in the formation of fine ridges on petal epidermal cells in Hibiscus trionum.</title>
        <authorList>
            <person name="Koshimizu S."/>
            <person name="Masuda S."/>
            <person name="Ishii T."/>
            <person name="Shirasu K."/>
            <person name="Hoshino A."/>
            <person name="Arita M."/>
        </authorList>
    </citation>
    <scope>NUCLEOTIDE SEQUENCE</scope>
    <source>
        <strain evidence="6">Hamamatsu line</strain>
    </source>
</reference>
<feature type="domain" description="EF-hand" evidence="5">
    <location>
        <begin position="54"/>
        <end position="89"/>
    </location>
</feature>
<evidence type="ECO:0000256" key="1">
    <source>
        <dbReference type="ARBA" id="ARBA00003291"/>
    </source>
</evidence>
<name>A0A9W7J3A2_HIBTR</name>
<accession>A0A9W7J3A2</accession>
<protein>
    <recommendedName>
        <fullName evidence="5">EF-hand domain-containing protein</fullName>
    </recommendedName>
</protein>
<proteinExistence type="predicted"/>
<feature type="domain" description="EF-hand" evidence="5">
    <location>
        <begin position="127"/>
        <end position="162"/>
    </location>
</feature>
<dbReference type="OrthoDB" id="26525at2759"/>
<dbReference type="PROSITE" id="PS50222">
    <property type="entry name" value="EF_HAND_2"/>
    <property type="match status" value="4"/>
</dbReference>
<keyword evidence="2" id="KW-0479">Metal-binding</keyword>
<dbReference type="GO" id="GO:0005737">
    <property type="term" value="C:cytoplasm"/>
    <property type="evidence" value="ECO:0007669"/>
    <property type="project" value="UniProtKB-ARBA"/>
</dbReference>
<dbReference type="EMBL" id="BSYR01000045">
    <property type="protein sequence ID" value="GMJ06645.1"/>
    <property type="molecule type" value="Genomic_DNA"/>
</dbReference>